<evidence type="ECO:0000313" key="3">
    <source>
        <dbReference type="Proteomes" id="UP000509626"/>
    </source>
</evidence>
<evidence type="ECO:0000256" key="1">
    <source>
        <dbReference type="SAM" id="MobiDB-lite"/>
    </source>
</evidence>
<gene>
    <name evidence="2" type="ORF">HUG12_01730</name>
</gene>
<reference evidence="2 3" key="1">
    <citation type="submission" date="2020-06" db="EMBL/GenBank/DDBJ databases">
        <title>NJ-3-1, isolated from saline soil.</title>
        <authorList>
            <person name="Cui H.L."/>
            <person name="Shi X."/>
        </authorList>
    </citation>
    <scope>NUCLEOTIDE SEQUENCE [LARGE SCALE GENOMIC DNA]</scope>
    <source>
        <strain evidence="2 3">NJ-3-1</strain>
    </source>
</reference>
<evidence type="ECO:0000313" key="2">
    <source>
        <dbReference type="EMBL" id="QLG60532.1"/>
    </source>
</evidence>
<dbReference type="KEGG" id="halu:HUG12_01730"/>
<dbReference type="RefSeq" id="WP_179267118.1">
    <property type="nucleotide sequence ID" value="NZ_CP058579.1"/>
</dbReference>
<sequence length="310" mass="32682">MGRSRRDALRALAVAGAPGLAGCGGGGGETPTGTGDSGTVRPSDSPTDPTTDPTSTDDPPAELVLRPHEAVPDAPLAVFPAGLRDWLREAARTGGSVRGHESVPVYAPDPLVAEFRTVDLRTPGGELDGTFEVRAEGGPRYELRLSADPVESVPTDGTVTEVSSLPADRRELAVDAIEGNWPGAYPETERGEWVREEFFGGHFEREGRTYLGSEAEQTDAAFFSTTVWTVLSMTPVEDDGVDADPVALRFPEIGHGVRAAVEDALADWEGTGREGRAWLEPEHRPEAVAAFAAGTGALLTHTAAFSVAVE</sequence>
<dbReference type="AlphaFoldDB" id="A0A7D5L8M2"/>
<protein>
    <submittedName>
        <fullName evidence="2">Uncharacterized protein</fullName>
    </submittedName>
</protein>
<feature type="compositionally biased region" description="Low complexity" evidence="1">
    <location>
        <begin position="31"/>
        <end position="58"/>
    </location>
</feature>
<keyword evidence="3" id="KW-1185">Reference proteome</keyword>
<dbReference type="EMBL" id="CP058579">
    <property type="protein sequence ID" value="QLG60532.1"/>
    <property type="molecule type" value="Genomic_DNA"/>
</dbReference>
<dbReference type="OrthoDB" id="275667at2157"/>
<feature type="compositionally biased region" description="Gly residues" evidence="1">
    <location>
        <begin position="19"/>
        <end position="30"/>
    </location>
</feature>
<proteinExistence type="predicted"/>
<dbReference type="PROSITE" id="PS51257">
    <property type="entry name" value="PROKAR_LIPOPROTEIN"/>
    <property type="match status" value="1"/>
</dbReference>
<feature type="region of interest" description="Disordered" evidence="1">
    <location>
        <begin position="16"/>
        <end position="62"/>
    </location>
</feature>
<dbReference type="GeneID" id="56036139"/>
<organism evidence="2 3">
    <name type="scientific">Halorarum salinum</name>
    <dbReference type="NCBI Taxonomy" id="2743089"/>
    <lineage>
        <taxon>Archaea</taxon>
        <taxon>Methanobacteriati</taxon>
        <taxon>Methanobacteriota</taxon>
        <taxon>Stenosarchaea group</taxon>
        <taxon>Halobacteria</taxon>
        <taxon>Halobacteriales</taxon>
        <taxon>Haloferacaceae</taxon>
        <taxon>Halorarum</taxon>
    </lineage>
</organism>
<name>A0A7D5L8M2_9EURY</name>
<accession>A0A7D5L8M2</accession>
<dbReference type="Proteomes" id="UP000509626">
    <property type="component" value="Chromosome"/>
</dbReference>